<gene>
    <name evidence="1" type="ORF">ACFSCX_02125</name>
</gene>
<dbReference type="RefSeq" id="WP_377926451.1">
    <property type="nucleotide sequence ID" value="NZ_JBHUEM010000003.1"/>
</dbReference>
<protein>
    <submittedName>
        <fullName evidence="1">Uncharacterized protein</fullName>
    </submittedName>
</protein>
<comment type="caution">
    <text evidence="1">The sequence shown here is derived from an EMBL/GenBank/DDBJ whole genome shotgun (WGS) entry which is preliminary data.</text>
</comment>
<sequence length="79" mass="9538">MSKRKEIHVDKLIIKADEVIIIDENKRRYHRDPWIGRVREVDVDDDKRNMDVESVAEEKVDVESLSEAGNEERPRFRWF</sequence>
<reference evidence="2" key="1">
    <citation type="journal article" date="2019" name="Int. J. Syst. Evol. Microbiol.">
        <title>The Global Catalogue of Microorganisms (GCM) 10K type strain sequencing project: providing services to taxonomists for standard genome sequencing and annotation.</title>
        <authorList>
            <consortium name="The Broad Institute Genomics Platform"/>
            <consortium name="The Broad Institute Genome Sequencing Center for Infectious Disease"/>
            <person name="Wu L."/>
            <person name="Ma J."/>
        </authorList>
    </citation>
    <scope>NUCLEOTIDE SEQUENCE [LARGE SCALE GENOMIC DNA]</scope>
    <source>
        <strain evidence="2">CCUG 49339</strain>
    </source>
</reference>
<accession>A0ABW4LJS3</accession>
<name>A0ABW4LJS3_9BACI</name>
<dbReference type="Proteomes" id="UP001597214">
    <property type="component" value="Unassembled WGS sequence"/>
</dbReference>
<evidence type="ECO:0000313" key="1">
    <source>
        <dbReference type="EMBL" id="MFD1735352.1"/>
    </source>
</evidence>
<proteinExistence type="predicted"/>
<keyword evidence="2" id="KW-1185">Reference proteome</keyword>
<evidence type="ECO:0000313" key="2">
    <source>
        <dbReference type="Proteomes" id="UP001597214"/>
    </source>
</evidence>
<organism evidence="1 2">
    <name type="scientific">Bacillus salitolerans</name>
    <dbReference type="NCBI Taxonomy" id="1437434"/>
    <lineage>
        <taxon>Bacteria</taxon>
        <taxon>Bacillati</taxon>
        <taxon>Bacillota</taxon>
        <taxon>Bacilli</taxon>
        <taxon>Bacillales</taxon>
        <taxon>Bacillaceae</taxon>
        <taxon>Bacillus</taxon>
    </lineage>
</organism>
<dbReference type="EMBL" id="JBHUEM010000003">
    <property type="protein sequence ID" value="MFD1735352.1"/>
    <property type="molecule type" value="Genomic_DNA"/>
</dbReference>